<evidence type="ECO:0000259" key="5">
    <source>
        <dbReference type="Pfam" id="PF00707"/>
    </source>
</evidence>
<dbReference type="GO" id="GO:0043022">
    <property type="term" value="F:ribosome binding"/>
    <property type="evidence" value="ECO:0007669"/>
    <property type="project" value="TreeGrafter"/>
</dbReference>
<evidence type="ECO:0000256" key="3">
    <source>
        <dbReference type="ARBA" id="ARBA00022917"/>
    </source>
</evidence>
<keyword evidence="2 7" id="KW-0396">Initiation factor</keyword>
<gene>
    <name evidence="7" type="primary">infC</name>
    <name evidence="7" type="ORF">KC660_04325</name>
</gene>
<feature type="domain" description="Translation initiation factor 3 N-terminal" evidence="6">
    <location>
        <begin position="14"/>
        <end position="83"/>
    </location>
</feature>
<reference evidence="7" key="1">
    <citation type="submission" date="2020-04" db="EMBL/GenBank/DDBJ databases">
        <authorList>
            <person name="Zhang T."/>
        </authorList>
    </citation>
    <scope>NUCLEOTIDE SEQUENCE</scope>
    <source>
        <strain evidence="7">HKST-UBA10</strain>
    </source>
</reference>
<feature type="domain" description="Translation initiation factor 3 C-terminal" evidence="5">
    <location>
        <begin position="91"/>
        <end position="172"/>
    </location>
</feature>
<comment type="caution">
    <text evidence="7">The sequence shown here is derived from an EMBL/GenBank/DDBJ whole genome shotgun (WGS) entry which is preliminary data.</text>
</comment>
<dbReference type="Gene3D" id="3.30.110.10">
    <property type="entry name" value="Translation initiation factor 3 (IF-3), C-terminal domain"/>
    <property type="match status" value="1"/>
</dbReference>
<protein>
    <recommendedName>
        <fullName evidence="4">Translation initiation factor IF-3</fullName>
    </recommendedName>
</protein>
<dbReference type="InterPro" id="IPR019815">
    <property type="entry name" value="Translation_initiation_fac_3_C"/>
</dbReference>
<keyword evidence="3" id="KW-0648">Protein biosynthesis</keyword>
<proteinExistence type="inferred from homology"/>
<dbReference type="Pfam" id="PF05198">
    <property type="entry name" value="IF3_N"/>
    <property type="match status" value="1"/>
</dbReference>
<dbReference type="PANTHER" id="PTHR10938:SF0">
    <property type="entry name" value="TRANSLATION INITIATION FACTOR IF-3, MITOCHONDRIAL"/>
    <property type="match status" value="1"/>
</dbReference>
<dbReference type="SUPFAM" id="SSF55200">
    <property type="entry name" value="Translation initiation factor IF3, C-terminal domain"/>
    <property type="match status" value="1"/>
</dbReference>
<dbReference type="InterPro" id="IPR019814">
    <property type="entry name" value="Translation_initiation_fac_3_N"/>
</dbReference>
<dbReference type="SUPFAM" id="SSF54364">
    <property type="entry name" value="Translation initiation factor IF3, N-terminal domain"/>
    <property type="match status" value="1"/>
</dbReference>
<organism evidence="7 8">
    <name type="scientific">Candidatus Dojkabacteria bacterium</name>
    <dbReference type="NCBI Taxonomy" id="2099670"/>
    <lineage>
        <taxon>Bacteria</taxon>
        <taxon>Candidatus Dojkabacteria</taxon>
    </lineage>
</organism>
<dbReference type="Pfam" id="PF00707">
    <property type="entry name" value="IF3_C"/>
    <property type="match status" value="1"/>
</dbReference>
<dbReference type="GO" id="GO:0032790">
    <property type="term" value="P:ribosome disassembly"/>
    <property type="evidence" value="ECO:0007669"/>
    <property type="project" value="TreeGrafter"/>
</dbReference>
<evidence type="ECO:0000256" key="2">
    <source>
        <dbReference type="ARBA" id="ARBA00022540"/>
    </source>
</evidence>
<reference evidence="7" key="2">
    <citation type="journal article" date="2021" name="Microbiome">
        <title>Successional dynamics and alternative stable states in a saline activated sludge microbial community over 9 years.</title>
        <authorList>
            <person name="Wang Y."/>
            <person name="Ye J."/>
            <person name="Ju F."/>
            <person name="Liu L."/>
            <person name="Boyd J.A."/>
            <person name="Deng Y."/>
            <person name="Parks D.H."/>
            <person name="Jiang X."/>
            <person name="Yin X."/>
            <person name="Woodcroft B.J."/>
            <person name="Tyson G.W."/>
            <person name="Hugenholtz P."/>
            <person name="Polz M.F."/>
            <person name="Zhang T."/>
        </authorList>
    </citation>
    <scope>NUCLEOTIDE SEQUENCE</scope>
    <source>
        <strain evidence="7">HKST-UBA10</strain>
    </source>
</reference>
<dbReference type="Gene3D" id="3.10.20.80">
    <property type="entry name" value="Translation initiation factor 3 (IF-3), N-terminal domain"/>
    <property type="match status" value="1"/>
</dbReference>
<evidence type="ECO:0000259" key="6">
    <source>
        <dbReference type="Pfam" id="PF05198"/>
    </source>
</evidence>
<dbReference type="PANTHER" id="PTHR10938">
    <property type="entry name" value="TRANSLATION INITIATION FACTOR IF-3"/>
    <property type="match status" value="1"/>
</dbReference>
<name>A0A955RID9_9BACT</name>
<evidence type="ECO:0000256" key="1">
    <source>
        <dbReference type="ARBA" id="ARBA00005439"/>
    </source>
</evidence>
<dbReference type="GO" id="GO:0003743">
    <property type="term" value="F:translation initiation factor activity"/>
    <property type="evidence" value="ECO:0007669"/>
    <property type="project" value="UniProtKB-UniRule"/>
</dbReference>
<dbReference type="InterPro" id="IPR036788">
    <property type="entry name" value="T_IF-3_C_sf"/>
</dbReference>
<dbReference type="GO" id="GO:0005737">
    <property type="term" value="C:cytoplasm"/>
    <property type="evidence" value="ECO:0007669"/>
    <property type="project" value="UniProtKB-ARBA"/>
</dbReference>
<dbReference type="EMBL" id="JAGQLG010000179">
    <property type="protein sequence ID" value="MCA9382603.1"/>
    <property type="molecule type" value="Genomic_DNA"/>
</dbReference>
<evidence type="ECO:0000256" key="4">
    <source>
        <dbReference type="NCBIfam" id="TIGR00168"/>
    </source>
</evidence>
<sequence>MKGNNIPKSKYKLNGQITAPKVLVISEDGKENLGILDTAEALSIAKERELDLIEINPKNDPPVCRIADWSKLQYITQKKAKKAKVKGKQKTLKEMRFPVHIDVGDIAHKVRRIREFLSKGHKVKITIFVKGRPMPGQDKILLDNILTELENECKIEQPPKREGRNLSVFVMPIQVKKDAKIKDA</sequence>
<evidence type="ECO:0000313" key="8">
    <source>
        <dbReference type="Proteomes" id="UP000782843"/>
    </source>
</evidence>
<dbReference type="AlphaFoldDB" id="A0A955RID9"/>
<accession>A0A955RID9</accession>
<dbReference type="NCBIfam" id="TIGR00168">
    <property type="entry name" value="infC"/>
    <property type="match status" value="1"/>
</dbReference>
<comment type="similarity">
    <text evidence="1">Belongs to the IF-3 family.</text>
</comment>
<dbReference type="InterPro" id="IPR036787">
    <property type="entry name" value="T_IF-3_N_sf"/>
</dbReference>
<evidence type="ECO:0000313" key="7">
    <source>
        <dbReference type="EMBL" id="MCA9382603.1"/>
    </source>
</evidence>
<dbReference type="Proteomes" id="UP000782843">
    <property type="component" value="Unassembled WGS sequence"/>
</dbReference>
<dbReference type="InterPro" id="IPR001288">
    <property type="entry name" value="Translation_initiation_fac_3"/>
</dbReference>